<dbReference type="Pfam" id="PF05145">
    <property type="entry name" value="AbrB"/>
    <property type="match status" value="1"/>
</dbReference>
<dbReference type="Proteomes" id="UP000183063">
    <property type="component" value="Unassembled WGS sequence"/>
</dbReference>
<dbReference type="STRING" id="501024.RTCCBAU85039_4256"/>
<keyword evidence="5" id="KW-1185">Reference proteome</keyword>
<dbReference type="PANTHER" id="PTHR38457">
    <property type="entry name" value="REGULATOR ABRB-RELATED"/>
    <property type="match status" value="1"/>
</dbReference>
<name>A0A1H8RBB6_9HYPH</name>
<dbReference type="EMBL" id="FNXB01000024">
    <property type="protein sequence ID" value="SEI07523.1"/>
    <property type="molecule type" value="Genomic_DNA"/>
</dbReference>
<evidence type="ECO:0000313" key="5">
    <source>
        <dbReference type="Proteomes" id="UP000198939"/>
    </source>
</evidence>
<feature type="transmembrane region" description="Helical" evidence="1">
    <location>
        <begin position="264"/>
        <end position="282"/>
    </location>
</feature>
<gene>
    <name evidence="2" type="ORF">RTCCBAU85039_4256</name>
    <name evidence="3" type="ORF">SAMN05216228_102126</name>
</gene>
<evidence type="ECO:0000256" key="1">
    <source>
        <dbReference type="SAM" id="Phobius"/>
    </source>
</evidence>
<feature type="transmembrane region" description="Helical" evidence="1">
    <location>
        <begin position="318"/>
        <end position="339"/>
    </location>
</feature>
<dbReference type="PANTHER" id="PTHR38457:SF1">
    <property type="entry name" value="REGULATOR ABRB-RELATED"/>
    <property type="match status" value="1"/>
</dbReference>
<keyword evidence="1" id="KW-1133">Transmembrane helix</keyword>
<dbReference type="GO" id="GO:0010468">
    <property type="term" value="P:regulation of gene expression"/>
    <property type="evidence" value="ECO:0007669"/>
    <property type="project" value="InterPro"/>
</dbReference>
<feature type="transmembrane region" description="Helical" evidence="1">
    <location>
        <begin position="108"/>
        <end position="128"/>
    </location>
</feature>
<feature type="transmembrane region" description="Helical" evidence="1">
    <location>
        <begin position="54"/>
        <end position="77"/>
    </location>
</feature>
<organism evidence="2 4">
    <name type="scientific">Rhizobium tibeticum</name>
    <dbReference type="NCBI Taxonomy" id="501024"/>
    <lineage>
        <taxon>Bacteria</taxon>
        <taxon>Pseudomonadati</taxon>
        <taxon>Pseudomonadota</taxon>
        <taxon>Alphaproteobacteria</taxon>
        <taxon>Hyphomicrobiales</taxon>
        <taxon>Rhizobiaceae</taxon>
        <taxon>Rhizobium/Agrobacterium group</taxon>
        <taxon>Rhizobium</taxon>
    </lineage>
</organism>
<dbReference type="Proteomes" id="UP000198939">
    <property type="component" value="Unassembled WGS sequence"/>
</dbReference>
<reference evidence="2" key="2">
    <citation type="submission" date="2016-10" db="EMBL/GenBank/DDBJ databases">
        <authorList>
            <person name="de Groot N.N."/>
        </authorList>
    </citation>
    <scope>NUCLEOTIDE SEQUENCE [LARGE SCALE GENOMIC DNA]</scope>
    <source>
        <strain evidence="2">CCBAU85039</strain>
    </source>
</reference>
<keyword evidence="1" id="KW-0472">Membrane</keyword>
<dbReference type="EMBL" id="FOCV01000021">
    <property type="protein sequence ID" value="SEO63646.1"/>
    <property type="molecule type" value="Genomic_DNA"/>
</dbReference>
<feature type="transmembrane region" description="Helical" evidence="1">
    <location>
        <begin position="140"/>
        <end position="161"/>
    </location>
</feature>
<feature type="transmembrane region" description="Helical" evidence="1">
    <location>
        <begin position="381"/>
        <end position="399"/>
    </location>
</feature>
<dbReference type="PIRSF" id="PIRSF038991">
    <property type="entry name" value="Protein_AbrB"/>
    <property type="match status" value="1"/>
</dbReference>
<reference evidence="4" key="1">
    <citation type="submission" date="2016-10" db="EMBL/GenBank/DDBJ databases">
        <authorList>
            <person name="Wibberg D."/>
        </authorList>
    </citation>
    <scope>NUCLEOTIDE SEQUENCE [LARGE SCALE GENOMIC DNA]</scope>
</reference>
<dbReference type="InterPro" id="IPR007820">
    <property type="entry name" value="AbrB_fam"/>
</dbReference>
<evidence type="ECO:0000313" key="2">
    <source>
        <dbReference type="EMBL" id="SEI07523.1"/>
    </source>
</evidence>
<evidence type="ECO:0000313" key="3">
    <source>
        <dbReference type="EMBL" id="SEO63646.1"/>
    </source>
</evidence>
<feature type="transmembrane region" description="Helical" evidence="1">
    <location>
        <begin position="84"/>
        <end position="102"/>
    </location>
</feature>
<sequence length="409" mass="43259">MTPSMAGAYIGAVSSGFSGRSYSPPVLHPASPRLQFQHWQDMHGIMPLYDASRILRYASLPLWVVLLSISALLVVGLEMLGLPASLLIGPMVGAIILALSIGQGSLRVLRWPLLFGQALVGFLMARTITVDILKTMAADAPLFLAMILSVIVAAAGLGWLLTRWQVLPGTTAVWGSSPGAASAMVIMSEAYGADARLVAFMQYLRVVFVAVAASVVSRLWVAADGGNPPAFILFPPVDWQALAATIALTCLSAYVAVRFRIQGGTITLPLVLGSLLQGFGLLTIELPLWLLAISYALIGWNIGLRFTRGIVMHAARALPRVAASILLLMSICGCMAFALHTFAGVDPLTAYLATSPGGADSVAIIAASSDVDVPFVMAMQTGRFLVILFTGPMLARFIARRSGLAEKPV</sequence>
<feature type="transmembrane region" description="Helical" evidence="1">
    <location>
        <begin position="203"/>
        <end position="221"/>
    </location>
</feature>
<dbReference type="AlphaFoldDB" id="A0A1H8RBB6"/>
<dbReference type="GO" id="GO:0016020">
    <property type="term" value="C:membrane"/>
    <property type="evidence" value="ECO:0007669"/>
    <property type="project" value="InterPro"/>
</dbReference>
<feature type="transmembrane region" description="Helical" evidence="1">
    <location>
        <begin position="288"/>
        <end position="306"/>
    </location>
</feature>
<protein>
    <submittedName>
        <fullName evidence="2">Membrane protein AbrB duplication</fullName>
    </submittedName>
</protein>
<accession>A0A1H8RBB6</accession>
<reference evidence="3 5" key="3">
    <citation type="submission" date="2016-10" db="EMBL/GenBank/DDBJ databases">
        <authorList>
            <person name="Varghese N."/>
            <person name="Submissions S."/>
        </authorList>
    </citation>
    <scope>NUCLEOTIDE SEQUENCE [LARGE SCALE GENOMIC DNA]</scope>
    <source>
        <strain evidence="3 5">CGMCC 1.7071</strain>
    </source>
</reference>
<proteinExistence type="predicted"/>
<keyword evidence="1" id="KW-0812">Transmembrane</keyword>
<evidence type="ECO:0000313" key="4">
    <source>
        <dbReference type="Proteomes" id="UP000183063"/>
    </source>
</evidence>
<dbReference type="NCBIfam" id="TIGR03082">
    <property type="entry name" value="Gneg_AbrB_dup"/>
    <property type="match status" value="2"/>
</dbReference>
<feature type="transmembrane region" description="Helical" evidence="1">
    <location>
        <begin position="241"/>
        <end position="257"/>
    </location>
</feature>
<dbReference type="InterPro" id="IPR017516">
    <property type="entry name" value="AbrB_dup"/>
</dbReference>